<dbReference type="EMBL" id="FUWX01000009">
    <property type="protein sequence ID" value="SJZ70406.1"/>
    <property type="molecule type" value="Genomic_DNA"/>
</dbReference>
<sequence length="125" mass="14262">MIMKKIGILIFIIYISSFSSIFRTAIYPVRLFIPEKGGASVFTVVNNSATKIKVAIDSEDKENILFYPKKLILNKGESKKVRVKISNNFFKNNNNIIYITEENPLVIIDGKKIMPRHGITIKKMP</sequence>
<keyword evidence="1" id="KW-0812">Transmembrane</keyword>
<organism evidence="2 3">
    <name type="scientific">Cetobacterium ceti</name>
    <dbReference type="NCBI Taxonomy" id="180163"/>
    <lineage>
        <taxon>Bacteria</taxon>
        <taxon>Fusobacteriati</taxon>
        <taxon>Fusobacteriota</taxon>
        <taxon>Fusobacteriia</taxon>
        <taxon>Fusobacteriales</taxon>
        <taxon>Fusobacteriaceae</taxon>
        <taxon>Cetobacterium</taxon>
    </lineage>
</organism>
<gene>
    <name evidence="2" type="ORF">SAMN02745174_01323</name>
</gene>
<reference evidence="2 3" key="1">
    <citation type="submission" date="2017-02" db="EMBL/GenBank/DDBJ databases">
        <authorList>
            <person name="Peterson S.W."/>
        </authorList>
    </citation>
    <scope>NUCLEOTIDE SEQUENCE [LARGE SCALE GENOMIC DNA]</scope>
    <source>
        <strain evidence="2 3">ATCC 700028</strain>
    </source>
</reference>
<evidence type="ECO:0000313" key="3">
    <source>
        <dbReference type="Proteomes" id="UP000191153"/>
    </source>
</evidence>
<feature type="transmembrane region" description="Helical" evidence="1">
    <location>
        <begin position="6"/>
        <end position="26"/>
    </location>
</feature>
<accession>A0A1T4MU73</accession>
<proteinExistence type="predicted"/>
<keyword evidence="3" id="KW-1185">Reference proteome</keyword>
<dbReference type="Proteomes" id="UP000191153">
    <property type="component" value="Unassembled WGS sequence"/>
</dbReference>
<protein>
    <recommendedName>
        <fullName evidence="4">Pili and flagellar-assembly chaperone, PapD N-terminal domain</fullName>
    </recommendedName>
</protein>
<evidence type="ECO:0000256" key="1">
    <source>
        <dbReference type="SAM" id="Phobius"/>
    </source>
</evidence>
<keyword evidence="1" id="KW-1133">Transmembrane helix</keyword>
<evidence type="ECO:0000313" key="2">
    <source>
        <dbReference type="EMBL" id="SJZ70406.1"/>
    </source>
</evidence>
<dbReference type="AlphaFoldDB" id="A0A1T4MU73"/>
<evidence type="ECO:0008006" key="4">
    <source>
        <dbReference type="Google" id="ProtNLM"/>
    </source>
</evidence>
<name>A0A1T4MU73_9FUSO</name>
<keyword evidence="1" id="KW-0472">Membrane</keyword>
<dbReference type="STRING" id="180163.SAMN02745174_01323"/>